<feature type="binding site" evidence="13">
    <location>
        <position position="169"/>
    </location>
    <ligand>
        <name>substrate</name>
    </ligand>
</feature>
<dbReference type="GO" id="GO:0006592">
    <property type="term" value="P:ornithine biosynthetic process"/>
    <property type="evidence" value="ECO:0007669"/>
    <property type="project" value="TreeGrafter"/>
</dbReference>
<dbReference type="GO" id="GO:0006526">
    <property type="term" value="P:L-arginine biosynthetic process"/>
    <property type="evidence" value="ECO:0007669"/>
    <property type="project" value="UniProtKB-UniRule"/>
</dbReference>
<dbReference type="NCBIfam" id="NF003802">
    <property type="entry name" value="PRK05388.1"/>
    <property type="match status" value="1"/>
</dbReference>
<feature type="binding site" evidence="13">
    <location>
        <position position="266"/>
    </location>
    <ligand>
        <name>substrate</name>
    </ligand>
</feature>
<dbReference type="CDD" id="cd02152">
    <property type="entry name" value="OAT"/>
    <property type="match status" value="1"/>
</dbReference>
<evidence type="ECO:0000256" key="3">
    <source>
        <dbReference type="ARBA" id="ARBA00011475"/>
    </source>
</evidence>
<comment type="pathway">
    <text evidence="13">Amino-acid biosynthesis; L-arginine biosynthesis; L-ornithine and N-acetyl-L-glutamate from L-glutamate and N(2)-acetyl-L-ornithine (cyclic): step 1/1.</text>
</comment>
<dbReference type="InterPro" id="IPR016117">
    <property type="entry name" value="ArgJ-like_dom_sf"/>
</dbReference>
<proteinExistence type="inferred from homology"/>
<comment type="function">
    <text evidence="12 13">Catalyzes two activities which are involved in the cyclic version of arginine biosynthesis: the synthesis of N-acetylglutamate from glutamate and acetyl-CoA as the acetyl donor, and of ornithine by transacetylation between N(2)-acetylornithine and glutamate.</text>
</comment>
<dbReference type="Proteomes" id="UP000002382">
    <property type="component" value="Chromosome"/>
</dbReference>
<gene>
    <name evidence="13" type="primary">argJ</name>
    <name evidence="14" type="ordered locus">Kole_0095</name>
</gene>
<keyword evidence="6 13" id="KW-0808">Transferase</keyword>
<organism evidence="14 15">
    <name type="scientific">Kosmotoga olearia (strain ATCC BAA-1733 / DSM 21960 / TBF 19.5.1)</name>
    <dbReference type="NCBI Taxonomy" id="521045"/>
    <lineage>
        <taxon>Bacteria</taxon>
        <taxon>Thermotogati</taxon>
        <taxon>Thermotogota</taxon>
        <taxon>Thermotogae</taxon>
        <taxon>Kosmotogales</taxon>
        <taxon>Kosmotogaceae</taxon>
        <taxon>Kosmotoga</taxon>
    </lineage>
</organism>
<dbReference type="AlphaFoldDB" id="C5CHW8"/>
<dbReference type="NCBIfam" id="TIGR00120">
    <property type="entry name" value="ArgJ"/>
    <property type="match status" value="1"/>
</dbReference>
<dbReference type="InterPro" id="IPR042195">
    <property type="entry name" value="ArgJ_beta_C"/>
</dbReference>
<feature type="site" description="Involved in the stabilization of negative charge on the oxyanion by the formation of the oxyanion hole" evidence="13">
    <location>
        <position position="108"/>
    </location>
</feature>
<keyword evidence="4 13" id="KW-0055">Arginine biosynthesis</keyword>
<evidence type="ECO:0000256" key="4">
    <source>
        <dbReference type="ARBA" id="ARBA00022571"/>
    </source>
</evidence>
<dbReference type="InterPro" id="IPR002813">
    <property type="entry name" value="Arg_biosynth_ArgJ"/>
</dbReference>
<feature type="binding site" evidence="13">
    <location>
        <position position="397"/>
    </location>
    <ligand>
        <name>substrate</name>
    </ligand>
</feature>
<evidence type="ECO:0000256" key="9">
    <source>
        <dbReference type="ARBA" id="ARBA00023315"/>
    </source>
</evidence>
<feature type="chain" id="PRO_5023305855" description="Arginine biosynthesis bifunctional protein ArgJ alpha chain" evidence="13">
    <location>
        <begin position="1"/>
        <end position="179"/>
    </location>
</feature>
<comment type="similarity">
    <text evidence="2 13">Belongs to the ArgJ family.</text>
</comment>
<dbReference type="Gene3D" id="3.30.2330.10">
    <property type="entry name" value="arginine biosynthesis bifunctional protein suprefamily"/>
    <property type="match status" value="1"/>
</dbReference>
<dbReference type="OrthoDB" id="9804242at2"/>
<dbReference type="GO" id="GO:0004358">
    <property type="term" value="F:L-glutamate N-acetyltransferase activity, acting on acetyl-L-ornithine as donor"/>
    <property type="evidence" value="ECO:0007669"/>
    <property type="project" value="UniProtKB-UniRule"/>
</dbReference>
<dbReference type="STRING" id="521045.Kole_0095"/>
<dbReference type="GO" id="GO:0004042">
    <property type="term" value="F:L-glutamate N-acetyltransferase activity"/>
    <property type="evidence" value="ECO:0007669"/>
    <property type="project" value="UniProtKB-UniRule"/>
</dbReference>
<evidence type="ECO:0000313" key="14">
    <source>
        <dbReference type="EMBL" id="ACR78823.1"/>
    </source>
</evidence>
<dbReference type="RefSeq" id="WP_012744611.1">
    <property type="nucleotide sequence ID" value="NC_012785.1"/>
</dbReference>
<dbReference type="FunFam" id="3.10.20.340:FF:000001">
    <property type="entry name" value="Arginine biosynthesis bifunctional protein ArgJ, chloroplastic"/>
    <property type="match status" value="1"/>
</dbReference>
<reference evidence="14 15" key="1">
    <citation type="submission" date="2009-06" db="EMBL/GenBank/DDBJ databases">
        <title>Complete sequence of Thermotogales bacterium TBF 19.5.1.</title>
        <authorList>
            <consortium name="US DOE Joint Genome Institute"/>
            <person name="Lucas S."/>
            <person name="Copeland A."/>
            <person name="Lapidus A."/>
            <person name="Glavina del Rio T."/>
            <person name="Tice H."/>
            <person name="Bruce D."/>
            <person name="Goodwin L."/>
            <person name="Pitluck S."/>
            <person name="Chertkov O."/>
            <person name="Brettin T."/>
            <person name="Detter J.C."/>
            <person name="Han C."/>
            <person name="Schmutz J."/>
            <person name="Larimer F."/>
            <person name="Land M."/>
            <person name="Hauser L."/>
            <person name="Kyrpides N."/>
            <person name="Ovchinnikova G."/>
            <person name="Noll K."/>
        </authorList>
    </citation>
    <scope>NUCLEOTIDE SEQUENCE [LARGE SCALE GENOMIC DNA]</scope>
    <source>
        <strain evidence="15">ATCC BAA-1733 / DSM 21960 / TBF 19.5.1</strain>
    </source>
</reference>
<dbReference type="FunFam" id="3.60.70.12:FF:000001">
    <property type="entry name" value="Arginine biosynthesis bifunctional protein ArgJ, chloroplastic"/>
    <property type="match status" value="1"/>
</dbReference>
<keyword evidence="9 13" id="KW-0012">Acyltransferase</keyword>
<sequence length="397" mass="43087">MNIPKGFKFVGLHCGIKRKRKDLGIIYSEKPCIAAGVFTTNVVKAAPVVYNMEVLEKSFKNIRAIVVNSGVANACTGEQGMKNTIKMAEKTAKELGIPVDSVLVSSTGLIGVQLPMEKIESGIEEAAKNLAEDPLPFAEAIMTTDTVTKTSSVRVEINGKEVNVLGVAKGSGMIHPNMATMLSFILTDAQITPEALKKLLKASVDKTYNMIDVDGDTSTNDMVLILANGLSDALEIHEGTEEFQKFSEAIDIVNTELAKKIVEDGEGATKLMEVKVINAPNVNVAKKVALSVVSSNLVKTAIYGEDANWGRVFAAAGYSGAMFDHSRLDLYIESEKNRIMVAKDGCEYPFDEIEAKEILSSKYVRLILDMKQGNGEATAWGSDLTEKYVEINGRYRT</sequence>
<evidence type="ECO:0000256" key="2">
    <source>
        <dbReference type="ARBA" id="ARBA00006774"/>
    </source>
</evidence>
<dbReference type="HOGENOM" id="CLU_027172_1_0_0"/>
<feature type="active site" description="Nucleophile" evidence="13">
    <location>
        <position position="180"/>
    </location>
</feature>
<name>C5CHW8_KOSOT</name>
<feature type="site" description="Involved in the stabilization of negative charge on the oxyanion by the formation of the oxyanion hole" evidence="13">
    <location>
        <position position="107"/>
    </location>
</feature>
<evidence type="ECO:0000256" key="1">
    <source>
        <dbReference type="ARBA" id="ARBA00004496"/>
    </source>
</evidence>
<evidence type="ECO:0000256" key="13">
    <source>
        <dbReference type="HAMAP-Rule" id="MF_01106"/>
    </source>
</evidence>
<protein>
    <recommendedName>
        <fullName evidence="13">Arginine biosynthesis bifunctional protein ArgJ</fullName>
    </recommendedName>
    <domain>
        <recommendedName>
            <fullName evidence="13">Glutamate N-acetyltransferase</fullName>
            <ecNumber evidence="13">2.3.1.35</ecNumber>
        </recommendedName>
        <alternativeName>
            <fullName evidence="13">Ornithine acetyltransferase</fullName>
            <shortName evidence="13">OATase</shortName>
        </alternativeName>
        <alternativeName>
            <fullName evidence="13">Ornithine transacetylase</fullName>
        </alternativeName>
    </domain>
    <domain>
        <recommendedName>
            <fullName evidence="13">Amino-acid acetyltransferase</fullName>
            <ecNumber evidence="13">2.3.1.1</ecNumber>
        </recommendedName>
        <alternativeName>
            <fullName evidence="13">N-acetylglutamate synthase</fullName>
            <shortName evidence="13">AGSase</shortName>
        </alternativeName>
    </domain>
    <component>
        <recommendedName>
            <fullName evidence="13">Arginine biosynthesis bifunctional protein ArgJ alpha chain</fullName>
        </recommendedName>
    </component>
    <component>
        <recommendedName>
            <fullName evidence="13">Arginine biosynthesis bifunctional protein ArgJ beta chain</fullName>
        </recommendedName>
    </component>
</protein>
<feature type="binding site" evidence="13">
    <location>
        <position position="392"/>
    </location>
    <ligand>
        <name>substrate</name>
    </ligand>
</feature>
<dbReference type="PANTHER" id="PTHR23100:SF0">
    <property type="entry name" value="ARGININE BIOSYNTHESIS BIFUNCTIONAL PROTEIN ARGJ, MITOCHONDRIAL"/>
    <property type="match status" value="1"/>
</dbReference>
<dbReference type="SUPFAM" id="SSF56266">
    <property type="entry name" value="DmpA/ArgJ-like"/>
    <property type="match status" value="1"/>
</dbReference>
<dbReference type="EC" id="2.3.1.1" evidence="13"/>
<dbReference type="Gene3D" id="3.60.70.12">
    <property type="entry name" value="L-amino peptidase D-ALA esterase/amidase"/>
    <property type="match status" value="1"/>
</dbReference>
<evidence type="ECO:0000256" key="7">
    <source>
        <dbReference type="ARBA" id="ARBA00022813"/>
    </source>
</evidence>
<feature type="binding site" evidence="13">
    <location>
        <position position="180"/>
    </location>
    <ligand>
        <name>substrate</name>
    </ligand>
</feature>
<feature type="binding site" evidence="13">
    <location>
        <position position="143"/>
    </location>
    <ligand>
        <name>substrate</name>
    </ligand>
</feature>
<dbReference type="EC" id="2.3.1.35" evidence="13"/>
<evidence type="ECO:0000256" key="6">
    <source>
        <dbReference type="ARBA" id="ARBA00022679"/>
    </source>
</evidence>
<feature type="site" description="Cleavage; by autolysis" evidence="13">
    <location>
        <begin position="179"/>
        <end position="180"/>
    </location>
</feature>
<evidence type="ECO:0000313" key="15">
    <source>
        <dbReference type="Proteomes" id="UP000002382"/>
    </source>
</evidence>
<keyword evidence="5 13" id="KW-0028">Amino-acid biosynthesis</keyword>
<dbReference type="KEGG" id="kol:Kole_0095"/>
<comment type="pathway">
    <text evidence="13">Amino-acid biosynthesis; L-arginine biosynthesis; N(2)-acetyl-L-ornithine from L-glutamate: step 1/4.</text>
</comment>
<evidence type="ECO:0000256" key="5">
    <source>
        <dbReference type="ARBA" id="ARBA00022605"/>
    </source>
</evidence>
<comment type="subunit">
    <text evidence="3 13">Heterotetramer of two alpha and two beta chains.</text>
</comment>
<evidence type="ECO:0000256" key="12">
    <source>
        <dbReference type="ARBA" id="ARBA00054976"/>
    </source>
</evidence>
<dbReference type="GO" id="GO:0005737">
    <property type="term" value="C:cytoplasm"/>
    <property type="evidence" value="ECO:0007669"/>
    <property type="project" value="UniProtKB-SubCell"/>
</dbReference>
<accession>C5CHW8</accession>
<dbReference type="PANTHER" id="PTHR23100">
    <property type="entry name" value="ARGININE BIOSYNTHESIS BIFUNCTIONAL PROTEIN ARGJ"/>
    <property type="match status" value="1"/>
</dbReference>
<dbReference type="eggNOG" id="COG1364">
    <property type="taxonomic scope" value="Bacteria"/>
</dbReference>
<dbReference type="HAMAP" id="MF_01106">
    <property type="entry name" value="ArgJ"/>
    <property type="match status" value="1"/>
</dbReference>
<evidence type="ECO:0000256" key="11">
    <source>
        <dbReference type="ARBA" id="ARBA00049439"/>
    </source>
</evidence>
<dbReference type="UniPathway" id="UPA00068">
    <property type="reaction ID" value="UER00106"/>
</dbReference>
<keyword evidence="7 13" id="KW-0068">Autocatalytic cleavage</keyword>
<evidence type="ECO:0000256" key="10">
    <source>
        <dbReference type="ARBA" id="ARBA00048372"/>
    </source>
</evidence>
<keyword evidence="13" id="KW-0963">Cytoplasm</keyword>
<dbReference type="Pfam" id="PF01960">
    <property type="entry name" value="ArgJ"/>
    <property type="match status" value="1"/>
</dbReference>
<feature type="chain" id="PRO_5023305854" description="Arginine biosynthesis bifunctional protein ArgJ beta chain" evidence="13">
    <location>
        <begin position="180"/>
        <end position="397"/>
    </location>
</feature>
<keyword evidence="15" id="KW-1185">Reference proteome</keyword>
<comment type="catalytic activity">
    <reaction evidence="11 13">
        <text>N(2)-acetyl-L-ornithine + L-glutamate = N-acetyl-L-glutamate + L-ornithine</text>
        <dbReference type="Rhea" id="RHEA:15349"/>
        <dbReference type="ChEBI" id="CHEBI:29985"/>
        <dbReference type="ChEBI" id="CHEBI:44337"/>
        <dbReference type="ChEBI" id="CHEBI:46911"/>
        <dbReference type="ChEBI" id="CHEBI:57805"/>
        <dbReference type="EC" id="2.3.1.35"/>
    </reaction>
</comment>
<dbReference type="FunFam" id="3.30.2330.10:FF:000001">
    <property type="entry name" value="Arginine biosynthesis bifunctional protein ArgJ, mitochondrial"/>
    <property type="match status" value="1"/>
</dbReference>
<keyword evidence="8 13" id="KW-0511">Multifunctional enzyme</keyword>
<comment type="subcellular location">
    <subcellularLocation>
        <location evidence="1 13">Cytoplasm</location>
    </subcellularLocation>
</comment>
<dbReference type="MEROPS" id="T05.002"/>
<comment type="catalytic activity">
    <reaction evidence="10 13">
        <text>L-glutamate + acetyl-CoA = N-acetyl-L-glutamate + CoA + H(+)</text>
        <dbReference type="Rhea" id="RHEA:24292"/>
        <dbReference type="ChEBI" id="CHEBI:15378"/>
        <dbReference type="ChEBI" id="CHEBI:29985"/>
        <dbReference type="ChEBI" id="CHEBI:44337"/>
        <dbReference type="ChEBI" id="CHEBI:57287"/>
        <dbReference type="ChEBI" id="CHEBI:57288"/>
        <dbReference type="EC" id="2.3.1.1"/>
    </reaction>
</comment>
<reference evidence="14 15" key="2">
    <citation type="journal article" date="2011" name="J. Bacteriol.">
        <title>Genome Sequence of Kosmotoga olearia Strain TBF 19.5.1, a Thermophilic Bacterium with a Wide Growth Temperature Range, Isolated from the Troll B Oil Platform in the North Sea.</title>
        <authorList>
            <person name="Swithers K.S."/>
            <person name="Dipippo J.L."/>
            <person name="Bruce D.C."/>
            <person name="Detter C."/>
            <person name="Tapia R."/>
            <person name="Han S."/>
            <person name="Goodwin L.A."/>
            <person name="Han J."/>
            <person name="Woyke T."/>
            <person name="Pitluck S."/>
            <person name="Pennacchio L."/>
            <person name="Nolan M."/>
            <person name="Mikhailova N."/>
            <person name="Land M.L."/>
            <person name="Nesbo C.L."/>
            <person name="Gogarten J.P."/>
            <person name="Noll K.M."/>
        </authorList>
    </citation>
    <scope>NUCLEOTIDE SEQUENCE [LARGE SCALE GENOMIC DNA]</scope>
    <source>
        <strain evidence="15">ATCC BAA-1733 / DSM 21960 / TBF 19.5.1</strain>
    </source>
</reference>
<dbReference type="EMBL" id="CP001634">
    <property type="protein sequence ID" value="ACR78823.1"/>
    <property type="molecule type" value="Genomic_DNA"/>
</dbReference>
<evidence type="ECO:0000256" key="8">
    <source>
        <dbReference type="ARBA" id="ARBA00023268"/>
    </source>
</evidence>
<dbReference type="Gene3D" id="3.10.20.340">
    <property type="entry name" value="ArgJ beta chain, C-terminal domain"/>
    <property type="match status" value="1"/>
</dbReference>